<evidence type="ECO:0000256" key="5">
    <source>
        <dbReference type="ARBA" id="ARBA00093637"/>
    </source>
</evidence>
<dbReference type="FunCoup" id="A0A151GSD9">
    <property type="interactions" value="261"/>
</dbReference>
<accession>A0A151GSD9</accession>
<evidence type="ECO:0000259" key="7">
    <source>
        <dbReference type="Pfam" id="PF25455"/>
    </source>
</evidence>
<feature type="region of interest" description="Disordered" evidence="6">
    <location>
        <begin position="47"/>
        <end position="68"/>
    </location>
</feature>
<sequence>MGRMAKPSFLRAMPSTSLGPCRKSLKASPGIGPGLRRVCPSCRLPQRRPFASATSPTPPPKPPSSGFAALPSRHLLSVSGPEAAKFLQGIVTANVCRPDGSPRTDGFYTAFLNATGRVMHDVFLYPFPSRSGSRDDADRGGFLVEADASQMSRLAKYVKRYKLRAKVDVRIMTPDEASVWHVWDDAGHLRLASGADSIVARDDRAPGQGYRIVQLNGRRPEVEVEPSSEEAYTVRRYLRGVPEGQDEMLREQALPLESNIELMGGIDFRKGCYVGQELTIRTKHRGVVRKRIVPCMVYESDKAVPQTLAYEPAVEPTASPASWTAAMIPAETSIGRLGKRGRSAGRWLKGVGNIGLALCRLEIMTDVVLPGEQPAATLSAEDEFELGWGEEEGGAKVKVKAFVPDWLRQRLKESQHQHDR</sequence>
<evidence type="ECO:0000313" key="8">
    <source>
        <dbReference type="EMBL" id="KYK60034.1"/>
    </source>
</evidence>
<dbReference type="InterPro" id="IPR017703">
    <property type="entry name" value="YgfZ/GCV_T_CS"/>
</dbReference>
<dbReference type="NCBIfam" id="TIGR03317">
    <property type="entry name" value="ygfZ_signature"/>
    <property type="match status" value="1"/>
</dbReference>
<gene>
    <name evidence="8" type="ORF">DCS_01168</name>
</gene>
<keyword evidence="9" id="KW-1185">Reference proteome</keyword>
<dbReference type="PANTHER" id="PTHR22602">
    <property type="entry name" value="TRANSFERASE CAF17, MITOCHONDRIAL-RELATED"/>
    <property type="match status" value="1"/>
</dbReference>
<dbReference type="AlphaFoldDB" id="A0A151GSD9"/>
<dbReference type="SUPFAM" id="SSF103025">
    <property type="entry name" value="Folate-binding domain"/>
    <property type="match status" value="1"/>
</dbReference>
<dbReference type="EMBL" id="LAYC01000001">
    <property type="protein sequence ID" value="KYK60034.1"/>
    <property type="molecule type" value="Genomic_DNA"/>
</dbReference>
<keyword evidence="2" id="KW-0809">Transit peptide</keyword>
<dbReference type="STRING" id="98403.A0A151GSD9"/>
<dbReference type="Proteomes" id="UP000076580">
    <property type="component" value="Chromosome 01"/>
</dbReference>
<comment type="similarity">
    <text evidence="4">Belongs to the GcvT family. CAF17/IBA57 subfamily.</text>
</comment>
<protein>
    <recommendedName>
        <fullName evidence="5">Iron-sulfur cluster assembly factor IBA57 homolog, mitochondrial</fullName>
    </recommendedName>
</protein>
<dbReference type="InParanoid" id="A0A151GSD9"/>
<evidence type="ECO:0000256" key="3">
    <source>
        <dbReference type="ARBA" id="ARBA00023128"/>
    </source>
</evidence>
<dbReference type="InterPro" id="IPR057460">
    <property type="entry name" value="CAF17_C"/>
</dbReference>
<comment type="caution">
    <text evidence="8">The sequence shown here is derived from an EMBL/GenBank/DDBJ whole genome shotgun (WGS) entry which is preliminary data.</text>
</comment>
<dbReference type="GeneID" id="63713811"/>
<dbReference type="Gene3D" id="3.30.1360.120">
    <property type="entry name" value="Probable tRNA modification gtpase trme, domain 1"/>
    <property type="match status" value="1"/>
</dbReference>
<dbReference type="Gene3D" id="2.40.30.160">
    <property type="match status" value="1"/>
</dbReference>
<feature type="domain" description="CAF17 C-terminal" evidence="7">
    <location>
        <begin position="289"/>
        <end position="408"/>
    </location>
</feature>
<proteinExistence type="inferred from homology"/>
<evidence type="ECO:0000256" key="1">
    <source>
        <dbReference type="ARBA" id="ARBA00004305"/>
    </source>
</evidence>
<dbReference type="GO" id="GO:0016226">
    <property type="term" value="P:iron-sulfur cluster assembly"/>
    <property type="evidence" value="ECO:0007669"/>
    <property type="project" value="TreeGrafter"/>
</dbReference>
<dbReference type="PANTHER" id="PTHR22602:SF0">
    <property type="entry name" value="TRANSFERASE CAF17, MITOCHONDRIAL-RELATED"/>
    <property type="match status" value="1"/>
</dbReference>
<dbReference type="Pfam" id="PF25455">
    <property type="entry name" value="Beta-barrel_CAF17_C"/>
    <property type="match status" value="1"/>
</dbReference>
<keyword evidence="3" id="KW-0496">Mitochondrion</keyword>
<organism evidence="8 9">
    <name type="scientific">Drechmeria coniospora</name>
    <name type="common">Nematophagous fungus</name>
    <name type="synonym">Meria coniospora</name>
    <dbReference type="NCBI Taxonomy" id="98403"/>
    <lineage>
        <taxon>Eukaryota</taxon>
        <taxon>Fungi</taxon>
        <taxon>Dikarya</taxon>
        <taxon>Ascomycota</taxon>
        <taxon>Pezizomycotina</taxon>
        <taxon>Sordariomycetes</taxon>
        <taxon>Hypocreomycetidae</taxon>
        <taxon>Hypocreales</taxon>
        <taxon>Ophiocordycipitaceae</taxon>
        <taxon>Drechmeria</taxon>
    </lineage>
</organism>
<dbReference type="GO" id="GO:0016740">
    <property type="term" value="F:transferase activity"/>
    <property type="evidence" value="ECO:0007669"/>
    <property type="project" value="UniProtKB-KW"/>
</dbReference>
<dbReference type="RefSeq" id="XP_040659386.1">
    <property type="nucleotide sequence ID" value="XM_040798503.1"/>
</dbReference>
<evidence type="ECO:0000256" key="4">
    <source>
        <dbReference type="ARBA" id="ARBA00093447"/>
    </source>
</evidence>
<name>A0A151GSD9_DRECN</name>
<comment type="subcellular location">
    <subcellularLocation>
        <location evidence="1">Mitochondrion matrix</location>
    </subcellularLocation>
</comment>
<evidence type="ECO:0000313" key="9">
    <source>
        <dbReference type="Proteomes" id="UP000076580"/>
    </source>
</evidence>
<reference evidence="8 9" key="1">
    <citation type="journal article" date="2016" name="Sci. Rep.">
        <title>Insights into Adaptations to a Near-Obligate Nematode Endoparasitic Lifestyle from the Finished Genome of Drechmeria coniospora.</title>
        <authorList>
            <person name="Zhang L."/>
            <person name="Zhou Z."/>
            <person name="Guo Q."/>
            <person name="Fokkens L."/>
            <person name="Miskei M."/>
            <person name="Pocsi I."/>
            <person name="Zhang W."/>
            <person name="Chen M."/>
            <person name="Wang L."/>
            <person name="Sun Y."/>
            <person name="Donzelli B.G."/>
            <person name="Gibson D.M."/>
            <person name="Nelson D.R."/>
            <person name="Luo J.G."/>
            <person name="Rep M."/>
            <person name="Liu H."/>
            <person name="Yang S."/>
            <person name="Wang J."/>
            <person name="Krasnoff S.B."/>
            <person name="Xu Y."/>
            <person name="Molnar I."/>
            <person name="Lin M."/>
        </authorList>
    </citation>
    <scope>NUCLEOTIDE SEQUENCE [LARGE SCALE GENOMIC DNA]</scope>
    <source>
        <strain evidence="8 9">ARSEF 6962</strain>
    </source>
</reference>
<dbReference type="InterPro" id="IPR027266">
    <property type="entry name" value="TrmE/GcvT-like"/>
</dbReference>
<keyword evidence="8" id="KW-0808">Transferase</keyword>
<evidence type="ECO:0000256" key="6">
    <source>
        <dbReference type="SAM" id="MobiDB-lite"/>
    </source>
</evidence>
<dbReference type="InterPro" id="IPR045179">
    <property type="entry name" value="YgfZ/GcvT"/>
</dbReference>
<evidence type="ECO:0000256" key="2">
    <source>
        <dbReference type="ARBA" id="ARBA00022946"/>
    </source>
</evidence>
<dbReference type="GO" id="GO:0005759">
    <property type="term" value="C:mitochondrial matrix"/>
    <property type="evidence" value="ECO:0007669"/>
    <property type="project" value="UniProtKB-SubCell"/>
</dbReference>